<dbReference type="Gene3D" id="1.10.10.60">
    <property type="entry name" value="Homeodomain-like"/>
    <property type="match status" value="1"/>
</dbReference>
<proteinExistence type="predicted"/>
<evidence type="ECO:0000313" key="5">
    <source>
        <dbReference type="EMBL" id="KAF0848818.1"/>
    </source>
</evidence>
<dbReference type="InterPro" id="IPR041490">
    <property type="entry name" value="KstR2_TetR_C"/>
</dbReference>
<dbReference type="InterPro" id="IPR036271">
    <property type="entry name" value="Tet_transcr_reg_TetR-rel_C_sf"/>
</dbReference>
<accession>A0ABQ6YSP5</accession>
<evidence type="ECO:0000256" key="1">
    <source>
        <dbReference type="ARBA" id="ARBA00023125"/>
    </source>
</evidence>
<feature type="domain" description="HTH tetR-type" evidence="4">
    <location>
        <begin position="15"/>
        <end position="75"/>
    </location>
</feature>
<protein>
    <submittedName>
        <fullName evidence="5">TetR family transcriptional regulator</fullName>
    </submittedName>
</protein>
<evidence type="ECO:0000259" key="4">
    <source>
        <dbReference type="PROSITE" id="PS50977"/>
    </source>
</evidence>
<dbReference type="SUPFAM" id="SSF48498">
    <property type="entry name" value="Tetracyclin repressor-like, C-terminal domain"/>
    <property type="match status" value="1"/>
</dbReference>
<dbReference type="Proteomes" id="UP000798951">
    <property type="component" value="Unassembled WGS sequence"/>
</dbReference>
<gene>
    <name evidence="5" type="ORF">FNL39_101249</name>
</gene>
<dbReference type="Pfam" id="PF17932">
    <property type="entry name" value="TetR_C_24"/>
    <property type="match status" value="1"/>
</dbReference>
<name>A0ABQ6YSP5_9NOCA</name>
<dbReference type="SUPFAM" id="SSF46689">
    <property type="entry name" value="Homeodomain-like"/>
    <property type="match status" value="1"/>
</dbReference>
<sequence>MAEPVPATRREQLKAQRREQLLTAGARLIADRGFLGVRLDDLGAAVGISGPAVYRHFANKEALLVELLVGISEHLLAGGRAVVAESSTAAEALAGLVDFHLDFAFGNPELIRIQDRDLDKVPTPERRVLRRTQRQYVEVWVEVLRELRPGLAEETARIQAHAAFGLINSTPHSASAASASRARPVLRQMALAALTADDESRLDHLHAEGRIQPARQPKRPAPEPVQAGPVSDLIDDQRH</sequence>
<keyword evidence="6" id="KW-1185">Reference proteome</keyword>
<dbReference type="EMBL" id="VMSD01000001">
    <property type="protein sequence ID" value="KAF0848818.1"/>
    <property type="molecule type" value="Genomic_DNA"/>
</dbReference>
<dbReference type="PROSITE" id="PS50977">
    <property type="entry name" value="HTH_TETR_2"/>
    <property type="match status" value="1"/>
</dbReference>
<organism evidence="5 6">
    <name type="scientific">Nocardia caishijiensis</name>
    <dbReference type="NCBI Taxonomy" id="184756"/>
    <lineage>
        <taxon>Bacteria</taxon>
        <taxon>Bacillati</taxon>
        <taxon>Actinomycetota</taxon>
        <taxon>Actinomycetes</taxon>
        <taxon>Mycobacteriales</taxon>
        <taxon>Nocardiaceae</taxon>
        <taxon>Nocardia</taxon>
    </lineage>
</organism>
<dbReference type="Gene3D" id="1.10.357.10">
    <property type="entry name" value="Tetracycline Repressor, domain 2"/>
    <property type="match status" value="1"/>
</dbReference>
<comment type="caution">
    <text evidence="5">The sequence shown here is derived from an EMBL/GenBank/DDBJ whole genome shotgun (WGS) entry which is preliminary data.</text>
</comment>
<dbReference type="PRINTS" id="PR00455">
    <property type="entry name" value="HTHTETR"/>
</dbReference>
<dbReference type="PANTHER" id="PTHR30055">
    <property type="entry name" value="HTH-TYPE TRANSCRIPTIONAL REGULATOR RUTR"/>
    <property type="match status" value="1"/>
</dbReference>
<reference evidence="5 6" key="1">
    <citation type="submission" date="2019-07" db="EMBL/GenBank/DDBJ databases">
        <title>Genomic Encyclopedia of Type Strains, Phase IV (KMG-IV): sequencing the most valuable type-strain genomes for metagenomic binning, comparative biology and taxonomic classification.</title>
        <authorList>
            <person name="Goeker M."/>
        </authorList>
    </citation>
    <scope>NUCLEOTIDE SEQUENCE [LARGE SCALE GENOMIC DNA]</scope>
    <source>
        <strain evidence="5 6">DSM 44831</strain>
    </source>
</reference>
<evidence type="ECO:0000256" key="2">
    <source>
        <dbReference type="PROSITE-ProRule" id="PRU00335"/>
    </source>
</evidence>
<dbReference type="PANTHER" id="PTHR30055:SF237">
    <property type="entry name" value="TRANSCRIPTIONAL REPRESSOR MCE3R"/>
    <property type="match status" value="1"/>
</dbReference>
<dbReference type="InterPro" id="IPR009057">
    <property type="entry name" value="Homeodomain-like_sf"/>
</dbReference>
<evidence type="ECO:0000256" key="3">
    <source>
        <dbReference type="SAM" id="MobiDB-lite"/>
    </source>
</evidence>
<feature type="region of interest" description="Disordered" evidence="3">
    <location>
        <begin position="201"/>
        <end position="239"/>
    </location>
</feature>
<dbReference type="InterPro" id="IPR050109">
    <property type="entry name" value="HTH-type_TetR-like_transc_reg"/>
</dbReference>
<dbReference type="InterPro" id="IPR001647">
    <property type="entry name" value="HTH_TetR"/>
</dbReference>
<evidence type="ECO:0000313" key="6">
    <source>
        <dbReference type="Proteomes" id="UP000798951"/>
    </source>
</evidence>
<keyword evidence="1 2" id="KW-0238">DNA-binding</keyword>
<dbReference type="Pfam" id="PF00440">
    <property type="entry name" value="TetR_N"/>
    <property type="match status" value="1"/>
</dbReference>
<feature type="DNA-binding region" description="H-T-H motif" evidence="2">
    <location>
        <begin position="38"/>
        <end position="57"/>
    </location>
</feature>